<feature type="transmembrane region" description="Helical" evidence="17">
    <location>
        <begin position="66"/>
        <end position="90"/>
    </location>
</feature>
<dbReference type="PIRSF" id="PIRSF037434">
    <property type="entry name" value="STHK_ChrS"/>
    <property type="match status" value="1"/>
</dbReference>
<dbReference type="InterPro" id="IPR050482">
    <property type="entry name" value="Sensor_HK_TwoCompSys"/>
</dbReference>
<keyword evidence="12" id="KW-0902">Two-component regulatory system</keyword>
<organism evidence="19 20">
    <name type="scientific">Crossiella cryophila</name>
    <dbReference type="NCBI Taxonomy" id="43355"/>
    <lineage>
        <taxon>Bacteria</taxon>
        <taxon>Bacillati</taxon>
        <taxon>Actinomycetota</taxon>
        <taxon>Actinomycetes</taxon>
        <taxon>Pseudonocardiales</taxon>
        <taxon>Pseudonocardiaceae</taxon>
        <taxon>Crossiella</taxon>
    </lineage>
</organism>
<dbReference type="GO" id="GO:0051539">
    <property type="term" value="F:4 iron, 4 sulfur cluster binding"/>
    <property type="evidence" value="ECO:0007669"/>
    <property type="project" value="UniProtKB-KW"/>
</dbReference>
<dbReference type="EC" id="2.7.13.3" evidence="4"/>
<keyword evidence="8" id="KW-0808">Transferase</keyword>
<evidence type="ECO:0000256" key="13">
    <source>
        <dbReference type="ARBA" id="ARBA00023014"/>
    </source>
</evidence>
<dbReference type="GO" id="GO:0000155">
    <property type="term" value="F:phosphorelay sensor kinase activity"/>
    <property type="evidence" value="ECO:0007669"/>
    <property type="project" value="InterPro"/>
</dbReference>
<dbReference type="GO" id="GO:0046983">
    <property type="term" value="F:protein dimerization activity"/>
    <property type="evidence" value="ECO:0007669"/>
    <property type="project" value="InterPro"/>
</dbReference>
<evidence type="ECO:0000313" key="19">
    <source>
        <dbReference type="EMBL" id="MBB4680822.1"/>
    </source>
</evidence>
<evidence type="ECO:0000259" key="18">
    <source>
        <dbReference type="PROSITE" id="PS50109"/>
    </source>
</evidence>
<evidence type="ECO:0000256" key="2">
    <source>
        <dbReference type="ARBA" id="ARBA00001966"/>
    </source>
</evidence>
<gene>
    <name evidence="19" type="ORF">HNR67_006940</name>
</gene>
<dbReference type="SMART" id="SM00387">
    <property type="entry name" value="HATPase_c"/>
    <property type="match status" value="1"/>
</dbReference>
<dbReference type="InterPro" id="IPR004358">
    <property type="entry name" value="Sig_transdc_His_kin-like_C"/>
</dbReference>
<dbReference type="InterPro" id="IPR036890">
    <property type="entry name" value="HATPase_C_sf"/>
</dbReference>
<keyword evidence="10 19" id="KW-0418">Kinase</keyword>
<evidence type="ECO:0000256" key="14">
    <source>
        <dbReference type="ARBA" id="ARBA00024827"/>
    </source>
</evidence>
<reference evidence="19 20" key="1">
    <citation type="submission" date="2020-08" db="EMBL/GenBank/DDBJ databases">
        <title>Sequencing the genomes of 1000 actinobacteria strains.</title>
        <authorList>
            <person name="Klenk H.-P."/>
        </authorList>
    </citation>
    <scope>NUCLEOTIDE SEQUENCE [LARGE SCALE GENOMIC DNA]</scope>
    <source>
        <strain evidence="19 20">DSM 44230</strain>
    </source>
</reference>
<dbReference type="GO" id="GO:0046872">
    <property type="term" value="F:metal ion binding"/>
    <property type="evidence" value="ECO:0007669"/>
    <property type="project" value="UniProtKB-KW"/>
</dbReference>
<keyword evidence="17" id="KW-1133">Transmembrane helix</keyword>
<name>A0A7W7CH25_9PSEU</name>
<keyword evidence="17" id="KW-0812">Transmembrane</keyword>
<keyword evidence="13" id="KW-0411">Iron-sulfur</keyword>
<evidence type="ECO:0000256" key="12">
    <source>
        <dbReference type="ARBA" id="ARBA00023012"/>
    </source>
</evidence>
<comment type="catalytic activity">
    <reaction evidence="1">
        <text>ATP + protein L-histidine = ADP + protein N-phospho-L-histidine.</text>
        <dbReference type="EC" id="2.7.13.3"/>
    </reaction>
</comment>
<dbReference type="SUPFAM" id="SSF55874">
    <property type="entry name" value="ATPase domain of HSP90 chaperone/DNA topoisomerase II/histidine kinase"/>
    <property type="match status" value="1"/>
</dbReference>
<keyword evidence="6" id="KW-0004">4Fe-4S</keyword>
<evidence type="ECO:0000256" key="7">
    <source>
        <dbReference type="ARBA" id="ARBA00022490"/>
    </source>
</evidence>
<evidence type="ECO:0000256" key="1">
    <source>
        <dbReference type="ARBA" id="ARBA00000085"/>
    </source>
</evidence>
<dbReference type="EMBL" id="JACHMH010000001">
    <property type="protein sequence ID" value="MBB4680822.1"/>
    <property type="molecule type" value="Genomic_DNA"/>
</dbReference>
<evidence type="ECO:0000256" key="8">
    <source>
        <dbReference type="ARBA" id="ARBA00022679"/>
    </source>
</evidence>
<dbReference type="InterPro" id="IPR005467">
    <property type="entry name" value="His_kinase_dom"/>
</dbReference>
<feature type="transmembrane region" description="Helical" evidence="17">
    <location>
        <begin position="127"/>
        <end position="152"/>
    </location>
</feature>
<feature type="coiled-coil region" evidence="16">
    <location>
        <begin position="149"/>
        <end position="183"/>
    </location>
</feature>
<dbReference type="InterPro" id="IPR011712">
    <property type="entry name" value="Sig_transdc_His_kin_sub3_dim/P"/>
</dbReference>
<evidence type="ECO:0000256" key="16">
    <source>
        <dbReference type="SAM" id="Coils"/>
    </source>
</evidence>
<dbReference type="PANTHER" id="PTHR24421">
    <property type="entry name" value="NITRATE/NITRITE SENSOR PROTEIN NARX-RELATED"/>
    <property type="match status" value="1"/>
</dbReference>
<evidence type="ECO:0000256" key="4">
    <source>
        <dbReference type="ARBA" id="ARBA00012438"/>
    </source>
</evidence>
<dbReference type="CDD" id="cd16917">
    <property type="entry name" value="HATPase_UhpB-NarQ-NarX-like"/>
    <property type="match status" value="1"/>
</dbReference>
<dbReference type="Gene3D" id="1.20.5.1930">
    <property type="match status" value="1"/>
</dbReference>
<dbReference type="Pfam" id="PF02518">
    <property type="entry name" value="HATPase_c"/>
    <property type="match status" value="1"/>
</dbReference>
<protein>
    <recommendedName>
        <fullName evidence="5">Oxygen sensor histidine kinase NreB</fullName>
        <ecNumber evidence="4">2.7.13.3</ecNumber>
    </recommendedName>
    <alternativeName>
        <fullName evidence="15">Nitrogen regulation protein B</fullName>
    </alternativeName>
</protein>
<evidence type="ECO:0000256" key="17">
    <source>
        <dbReference type="SAM" id="Phobius"/>
    </source>
</evidence>
<dbReference type="InterPro" id="IPR003594">
    <property type="entry name" value="HATPase_dom"/>
</dbReference>
<dbReference type="AlphaFoldDB" id="A0A7W7CH25"/>
<feature type="transmembrane region" description="Helical" evidence="17">
    <location>
        <begin position="12"/>
        <end position="29"/>
    </location>
</feature>
<evidence type="ECO:0000313" key="20">
    <source>
        <dbReference type="Proteomes" id="UP000533598"/>
    </source>
</evidence>
<feature type="domain" description="Histidine kinase" evidence="18">
    <location>
        <begin position="192"/>
        <end position="382"/>
    </location>
</feature>
<accession>A0A7W7CH25</accession>
<evidence type="ECO:0000256" key="10">
    <source>
        <dbReference type="ARBA" id="ARBA00022777"/>
    </source>
</evidence>
<keyword evidence="9" id="KW-0479">Metal-binding</keyword>
<keyword evidence="11" id="KW-0408">Iron</keyword>
<feature type="transmembrane region" description="Helical" evidence="17">
    <location>
        <begin position="36"/>
        <end position="54"/>
    </location>
</feature>
<dbReference type="PROSITE" id="PS50109">
    <property type="entry name" value="HIS_KIN"/>
    <property type="match status" value="1"/>
</dbReference>
<comment type="subcellular location">
    <subcellularLocation>
        <location evidence="3">Cytoplasm</location>
    </subcellularLocation>
</comment>
<keyword evidence="7" id="KW-0963">Cytoplasm</keyword>
<keyword evidence="16" id="KW-0175">Coiled coil</keyword>
<evidence type="ECO:0000256" key="3">
    <source>
        <dbReference type="ARBA" id="ARBA00004496"/>
    </source>
</evidence>
<evidence type="ECO:0000256" key="5">
    <source>
        <dbReference type="ARBA" id="ARBA00017322"/>
    </source>
</evidence>
<evidence type="ECO:0000256" key="15">
    <source>
        <dbReference type="ARBA" id="ARBA00030800"/>
    </source>
</evidence>
<evidence type="ECO:0000256" key="9">
    <source>
        <dbReference type="ARBA" id="ARBA00022723"/>
    </source>
</evidence>
<feature type="transmembrane region" description="Helical" evidence="17">
    <location>
        <begin position="102"/>
        <end position="121"/>
    </location>
</feature>
<dbReference type="GO" id="GO:0016020">
    <property type="term" value="C:membrane"/>
    <property type="evidence" value="ECO:0007669"/>
    <property type="project" value="InterPro"/>
</dbReference>
<dbReference type="InterPro" id="IPR017205">
    <property type="entry name" value="Sig_transdc_His_kinase_ChrS"/>
</dbReference>
<evidence type="ECO:0000256" key="6">
    <source>
        <dbReference type="ARBA" id="ARBA00022485"/>
    </source>
</evidence>
<comment type="function">
    <text evidence="14">Member of the two-component regulatory system NreB/NreC involved in the control of dissimilatory nitrate/nitrite reduction in response to oxygen. NreB functions as a direct oxygen sensor histidine kinase which is autophosphorylated, in the absence of oxygen, probably at the conserved histidine residue, and transfers its phosphate group probably to a conserved aspartate residue of NreC. NreB/NreC activates the expression of the nitrate (narGHJI) and nitrite (nir) reductase operons, as well as the putative nitrate transporter gene narT.</text>
</comment>
<comment type="cofactor">
    <cofactor evidence="2">
        <name>[4Fe-4S] cluster</name>
        <dbReference type="ChEBI" id="CHEBI:49883"/>
    </cofactor>
</comment>
<dbReference type="Gene3D" id="3.30.565.10">
    <property type="entry name" value="Histidine kinase-like ATPase, C-terminal domain"/>
    <property type="match status" value="1"/>
</dbReference>
<dbReference type="Pfam" id="PF07730">
    <property type="entry name" value="HisKA_3"/>
    <property type="match status" value="1"/>
</dbReference>
<dbReference type="PRINTS" id="PR00344">
    <property type="entry name" value="BCTRLSENSOR"/>
</dbReference>
<dbReference type="RefSeq" id="WP_185006896.1">
    <property type="nucleotide sequence ID" value="NZ_BAAAUI010000057.1"/>
</dbReference>
<evidence type="ECO:0000256" key="11">
    <source>
        <dbReference type="ARBA" id="ARBA00023004"/>
    </source>
</evidence>
<dbReference type="GO" id="GO:0005737">
    <property type="term" value="C:cytoplasm"/>
    <property type="evidence" value="ECO:0007669"/>
    <property type="project" value="UniProtKB-SubCell"/>
</dbReference>
<comment type="caution">
    <text evidence="19">The sequence shown here is derived from an EMBL/GenBank/DDBJ whole genome shotgun (WGS) entry which is preliminary data.</text>
</comment>
<proteinExistence type="predicted"/>
<sequence>MAAPGEQAWQWHAVQALVLLLIAGLFPVVEAPWWGYPLLAAAWLWYLVLGAPAVRTGPVSTPGSLVYLLGAIPLQAALVLASPIALVLLPDLFAQVYWLVRQLWLANLAVAVTTVLSGFAVVEHFGWSQLAILGSLLGVAGCLPATIGLGVLSRRLIEAAQARERLNRELRQVRSELHTAYHREGERAERERLAHDIHDTLAQGFTSLVMLIQTADALVTADPDRARDQLRLAERTARQNLAEARALVTDLMPAALRDSTLSEVICRLVRQLAEELGVPHEVTVHGQPADLAPATEAVLVRTAQEALANIAKHAAPGRVTARLIFTADGSVLEIIDDGRGFDPAEATGFGLPGMRARLERIGGSVHIHSDHGQGTTVRITAP</sequence>
<dbReference type="Proteomes" id="UP000533598">
    <property type="component" value="Unassembled WGS sequence"/>
</dbReference>
<keyword evidence="20" id="KW-1185">Reference proteome</keyword>
<keyword evidence="17" id="KW-0472">Membrane</keyword>
<dbReference type="PANTHER" id="PTHR24421:SF62">
    <property type="entry name" value="SENSORY TRANSDUCTION HISTIDINE KINASE"/>
    <property type="match status" value="1"/>
</dbReference>